<reference evidence="1" key="1">
    <citation type="submission" date="2023-04" db="EMBL/GenBank/DDBJ databases">
        <title>Candida boidinii NBRC 1967.</title>
        <authorList>
            <person name="Ichikawa N."/>
            <person name="Sato H."/>
            <person name="Tonouchi N."/>
        </authorList>
    </citation>
    <scope>NUCLEOTIDE SEQUENCE</scope>
    <source>
        <strain evidence="1">NBRC 1967</strain>
    </source>
</reference>
<protein>
    <submittedName>
        <fullName evidence="1">Unnamed protein product</fullName>
    </submittedName>
</protein>
<dbReference type="Proteomes" id="UP001165101">
    <property type="component" value="Unassembled WGS sequence"/>
</dbReference>
<sequence>MDDTEKKIKYLSIAFPQVDSSTLLEILLSCEGSIKQTENLLNDQLGTSFNEVKKRKFTDKTNNGTVNNAYSSHANDLKRQKNEIFGTSALYQSSLSSLLKKSHNDSECHQKNEEENDGNVSEESDHKSSESDIFEIESDDDVDEHVEQKIKPPKNVTYFDKEEIEKQLPYVRFHRSFLPANIADSLLKDLIQRKDACKPKKFYIGGKQCESKHKSTLYFSDMQKDSSQTAQADSILYTNSNDLSFSQFTDSMTVARMMIEDTVHQYLSKRKFKKEDFEIREKWEADMVICNFYENNNNNLEWHSDKLTNIGPLPTIVSLSLGSTRIFRLRKIYPFKNNHNPIINIPLPHNTLLIMGPGVQEEYKHCVPAMVKKESLDLHPISGTERFNLTYRMFHPGITHRIPKCPKCSSAMILRRLYKSPRTRGRYFWLCSSSYNTSGVSNECKGFYYANLDRINEDYNDKDIKLYTESARDATRWVSKYDTAVLRRLKSKRESVKTERRVNGGQEQEQEQTDPEPNPDAGKA</sequence>
<proteinExistence type="predicted"/>
<dbReference type="EMBL" id="BSXV01001570">
    <property type="protein sequence ID" value="GME93262.1"/>
    <property type="molecule type" value="Genomic_DNA"/>
</dbReference>
<evidence type="ECO:0000313" key="2">
    <source>
        <dbReference type="Proteomes" id="UP001165101"/>
    </source>
</evidence>
<organism evidence="1 2">
    <name type="scientific">Candida boidinii</name>
    <name type="common">Yeast</name>
    <dbReference type="NCBI Taxonomy" id="5477"/>
    <lineage>
        <taxon>Eukaryota</taxon>
        <taxon>Fungi</taxon>
        <taxon>Dikarya</taxon>
        <taxon>Ascomycota</taxon>
        <taxon>Saccharomycotina</taxon>
        <taxon>Pichiomycetes</taxon>
        <taxon>Pichiales</taxon>
        <taxon>Pichiaceae</taxon>
        <taxon>Ogataea</taxon>
        <taxon>Ogataea/Candida clade</taxon>
    </lineage>
</organism>
<name>A0ACB5TT15_CANBO</name>
<accession>A0ACB5TT15</accession>
<evidence type="ECO:0000313" key="1">
    <source>
        <dbReference type="EMBL" id="GME93262.1"/>
    </source>
</evidence>
<gene>
    <name evidence="1" type="ORF">Cboi01_000307100</name>
</gene>
<comment type="caution">
    <text evidence="1">The sequence shown here is derived from an EMBL/GenBank/DDBJ whole genome shotgun (WGS) entry which is preliminary data.</text>
</comment>
<keyword evidence="2" id="KW-1185">Reference proteome</keyword>